<reference evidence="1 2" key="1">
    <citation type="submission" date="2023-11" db="EMBL/GenBank/DDBJ databases">
        <authorList>
            <person name="Cook R."/>
            <person name="Crisci M."/>
            <person name="Pye H."/>
            <person name="Adriaenssens E."/>
            <person name="Santini J."/>
        </authorList>
    </citation>
    <scope>NUCLEOTIDE SEQUENCE [LARGE SCALE GENOMIC DNA]</scope>
    <source>
        <strain evidence="1">Lak_Megaphage_RVC_AP3_GC26</strain>
    </source>
</reference>
<dbReference type="Proteomes" id="UP001348805">
    <property type="component" value="Segment"/>
</dbReference>
<organism evidence="1 2">
    <name type="scientific">phage Lak_Megaphage_RVC_AP3_GC26</name>
    <dbReference type="NCBI Taxonomy" id="3109225"/>
    <lineage>
        <taxon>Viruses</taxon>
        <taxon>Duplodnaviria</taxon>
        <taxon>Heunggongvirae</taxon>
        <taxon>Uroviricota</taxon>
        <taxon>Caudoviricetes</taxon>
        <taxon>Caudoviricetes code 15 clade</taxon>
    </lineage>
</organism>
<keyword evidence="2" id="KW-1185">Reference proteome</keyword>
<dbReference type="EMBL" id="OR769219">
    <property type="protein sequence ID" value="WQJ51144.1"/>
    <property type="molecule type" value="Genomic_DNA"/>
</dbReference>
<protein>
    <submittedName>
        <fullName evidence="1">Uncharacterized protein</fullName>
    </submittedName>
</protein>
<sequence length="42" mass="4669">MKTLNMTYGMHPVCGMVHMFPCGGGRPMSILECLKFSCMLQS</sequence>
<name>A0ABZ0Z2D1_9CAUD</name>
<evidence type="ECO:0000313" key="1">
    <source>
        <dbReference type="EMBL" id="WQJ51144.1"/>
    </source>
</evidence>
<accession>A0ABZ0Z2D1</accession>
<evidence type="ECO:0000313" key="2">
    <source>
        <dbReference type="Proteomes" id="UP001348805"/>
    </source>
</evidence>
<proteinExistence type="predicted"/>